<dbReference type="GO" id="GO:0005829">
    <property type="term" value="C:cytosol"/>
    <property type="evidence" value="ECO:0007669"/>
    <property type="project" value="TreeGrafter"/>
</dbReference>
<gene>
    <name evidence="5" type="ORF">MNB_SUP05-5-828</name>
</gene>
<name>A0A1W1CNQ5_9ZZZZ</name>
<keyword evidence="3" id="KW-0804">Transcription</keyword>
<dbReference type="InterPro" id="IPR014722">
    <property type="entry name" value="Rib_uL2_dom2"/>
</dbReference>
<evidence type="ECO:0000313" key="5">
    <source>
        <dbReference type="EMBL" id="SFV67508.1"/>
    </source>
</evidence>
<evidence type="ECO:0000256" key="2">
    <source>
        <dbReference type="ARBA" id="ARBA00023015"/>
    </source>
</evidence>
<keyword evidence="1" id="KW-0889">Transcription antitermination</keyword>
<dbReference type="EMBL" id="FPHJ01000056">
    <property type="protein sequence ID" value="SFV67508.1"/>
    <property type="molecule type" value="Genomic_DNA"/>
</dbReference>
<proteinExistence type="predicted"/>
<dbReference type="GO" id="GO:0006354">
    <property type="term" value="P:DNA-templated transcription elongation"/>
    <property type="evidence" value="ECO:0007669"/>
    <property type="project" value="InterPro"/>
</dbReference>
<dbReference type="Pfam" id="PF02357">
    <property type="entry name" value="NusG"/>
    <property type="match status" value="1"/>
</dbReference>
<dbReference type="Gene3D" id="3.30.70.940">
    <property type="entry name" value="NusG, N-terminal domain"/>
    <property type="match status" value="1"/>
</dbReference>
<feature type="domain" description="NusG-like N-terminal" evidence="4">
    <location>
        <begin position="1"/>
        <end position="91"/>
    </location>
</feature>
<evidence type="ECO:0000256" key="3">
    <source>
        <dbReference type="ARBA" id="ARBA00023163"/>
    </source>
</evidence>
<dbReference type="SMART" id="SM00738">
    <property type="entry name" value="NGN"/>
    <property type="match status" value="1"/>
</dbReference>
<dbReference type="CDD" id="cd09892">
    <property type="entry name" value="NGN_SP_RfaH"/>
    <property type="match status" value="1"/>
</dbReference>
<dbReference type="InterPro" id="IPR036735">
    <property type="entry name" value="NGN_dom_sf"/>
</dbReference>
<evidence type="ECO:0000256" key="1">
    <source>
        <dbReference type="ARBA" id="ARBA00022814"/>
    </source>
</evidence>
<dbReference type="GO" id="GO:0031564">
    <property type="term" value="P:transcription antitermination"/>
    <property type="evidence" value="ECO:0007669"/>
    <property type="project" value="UniProtKB-KW"/>
</dbReference>
<dbReference type="InterPro" id="IPR043425">
    <property type="entry name" value="NusG-like"/>
</dbReference>
<protein>
    <submittedName>
        <fullName evidence="5">Transcriptional activator RfaH</fullName>
    </submittedName>
</protein>
<dbReference type="Gene3D" id="2.30.30.30">
    <property type="match status" value="1"/>
</dbReference>
<keyword evidence="2" id="KW-0805">Transcription regulation</keyword>
<reference evidence="5" key="1">
    <citation type="submission" date="2016-10" db="EMBL/GenBank/DDBJ databases">
        <authorList>
            <person name="de Groot N.N."/>
        </authorList>
    </citation>
    <scope>NUCLEOTIDE SEQUENCE</scope>
</reference>
<dbReference type="AlphaFoldDB" id="A0A1W1CNQ5"/>
<dbReference type="PANTHER" id="PTHR30265:SF7">
    <property type="entry name" value="TRANSCRIPTION ANTITERMINATION PROTEIN RFAH"/>
    <property type="match status" value="1"/>
</dbReference>
<dbReference type="SUPFAM" id="SSF82679">
    <property type="entry name" value="N-utilization substance G protein NusG, N-terminal domain"/>
    <property type="match status" value="1"/>
</dbReference>
<sequence length="141" mass="16677">MKNWYLLQTKPNQENKAILNLENQSFCIYQAKHIVRKRIKNKWKNIEVSLFPNYLFIQLDAKKDNWNVVNSTLGVSRFVRFGTAEQFKKGDKVIISNDIFKDIEVIFQEKKNDNRILVLFNLLGKNNLVKVNEDDLKVCKD</sequence>
<accession>A0A1W1CNQ5</accession>
<organism evidence="5">
    <name type="scientific">hydrothermal vent metagenome</name>
    <dbReference type="NCBI Taxonomy" id="652676"/>
    <lineage>
        <taxon>unclassified sequences</taxon>
        <taxon>metagenomes</taxon>
        <taxon>ecological metagenomes</taxon>
    </lineage>
</organism>
<evidence type="ECO:0000259" key="4">
    <source>
        <dbReference type="SMART" id="SM00738"/>
    </source>
</evidence>
<dbReference type="InterPro" id="IPR006645">
    <property type="entry name" value="NGN-like_dom"/>
</dbReference>
<dbReference type="PANTHER" id="PTHR30265">
    <property type="entry name" value="RHO-INTERACTING TRANSCRIPTION TERMINATION FACTOR NUSG"/>
    <property type="match status" value="1"/>
</dbReference>